<dbReference type="PROSITE" id="PS51257">
    <property type="entry name" value="PROKAR_LIPOPROTEIN"/>
    <property type="match status" value="1"/>
</dbReference>
<protein>
    <submittedName>
        <fullName evidence="2">Uncharacterized protein</fullName>
    </submittedName>
</protein>
<feature type="signal peptide" evidence="1">
    <location>
        <begin position="1"/>
        <end position="25"/>
    </location>
</feature>
<dbReference type="Proteomes" id="UP001059971">
    <property type="component" value="Chromosome 1"/>
</dbReference>
<reference evidence="2" key="1">
    <citation type="submission" date="2018-07" db="EMBL/GenBank/DDBJ databases">
        <title>Complete genome sequence of Sphingomonas bisphenolicum strain AO1, a bisphenol A degradative bacterium isolated from Japanese farm field.</title>
        <authorList>
            <person name="Murakami M."/>
            <person name="Koh M."/>
            <person name="Koba S."/>
            <person name="Matsumura Y."/>
        </authorList>
    </citation>
    <scope>NUCLEOTIDE SEQUENCE</scope>
    <source>
        <strain evidence="2">AO1</strain>
    </source>
</reference>
<gene>
    <name evidence="2" type="ORF">SBA_ch1_15480</name>
</gene>
<accession>A0ABM7G3X1</accession>
<name>A0ABM7G3X1_9SPHN</name>
<proteinExistence type="predicted"/>
<feature type="chain" id="PRO_5045546739" evidence="1">
    <location>
        <begin position="26"/>
        <end position="261"/>
    </location>
</feature>
<keyword evidence="1" id="KW-0732">Signal</keyword>
<dbReference type="RefSeq" id="WP_261936449.1">
    <property type="nucleotide sequence ID" value="NZ_AP018817.1"/>
</dbReference>
<evidence type="ECO:0000313" key="3">
    <source>
        <dbReference type="Proteomes" id="UP001059971"/>
    </source>
</evidence>
<organism evidence="2 3">
    <name type="scientific">Sphingomonas bisphenolicum</name>
    <dbReference type="NCBI Taxonomy" id="296544"/>
    <lineage>
        <taxon>Bacteria</taxon>
        <taxon>Pseudomonadati</taxon>
        <taxon>Pseudomonadota</taxon>
        <taxon>Alphaproteobacteria</taxon>
        <taxon>Sphingomonadales</taxon>
        <taxon>Sphingomonadaceae</taxon>
        <taxon>Sphingomonas</taxon>
    </lineage>
</organism>
<dbReference type="EMBL" id="AP018817">
    <property type="protein sequence ID" value="BBF69348.1"/>
    <property type="molecule type" value="Genomic_DNA"/>
</dbReference>
<keyword evidence="3" id="KW-1185">Reference proteome</keyword>
<evidence type="ECO:0000313" key="2">
    <source>
        <dbReference type="EMBL" id="BBF69348.1"/>
    </source>
</evidence>
<evidence type="ECO:0000256" key="1">
    <source>
        <dbReference type="SAM" id="SignalP"/>
    </source>
</evidence>
<sequence>MMQNHRQIAAIFLATAACYPVTAMAQAAGPPMRMTDLLVASAARLARTAAPPAPEARSQPPYATMLSLADRFDLAQVRSRVSRLSVGALELSLSATRATNGADQGSRGLDSDRWSTKGIGLSAAIPLVSDLGLIIGADYARMSRRLQIVDVNSRRLATRMARAGMALAFGDESRLSLDYLSVARSARHDDLTRLAETIGGAPLTGHGLELAFATAASAATGGIDWRLSLGAMQRPAADLGLVDQTALHTDRRAMASLRFHL</sequence>